<dbReference type="AlphaFoldDB" id="A0A5C3LMH3"/>
<evidence type="ECO:0000313" key="2">
    <source>
        <dbReference type="Proteomes" id="UP000308652"/>
    </source>
</evidence>
<reference evidence="1 2" key="1">
    <citation type="journal article" date="2019" name="Nat. Ecol. Evol.">
        <title>Megaphylogeny resolves global patterns of mushroom evolution.</title>
        <authorList>
            <person name="Varga T."/>
            <person name="Krizsan K."/>
            <person name="Foldi C."/>
            <person name="Dima B."/>
            <person name="Sanchez-Garcia M."/>
            <person name="Sanchez-Ramirez S."/>
            <person name="Szollosi G.J."/>
            <person name="Szarkandi J.G."/>
            <person name="Papp V."/>
            <person name="Albert L."/>
            <person name="Andreopoulos W."/>
            <person name="Angelini C."/>
            <person name="Antonin V."/>
            <person name="Barry K.W."/>
            <person name="Bougher N.L."/>
            <person name="Buchanan P."/>
            <person name="Buyck B."/>
            <person name="Bense V."/>
            <person name="Catcheside P."/>
            <person name="Chovatia M."/>
            <person name="Cooper J."/>
            <person name="Damon W."/>
            <person name="Desjardin D."/>
            <person name="Finy P."/>
            <person name="Geml J."/>
            <person name="Haridas S."/>
            <person name="Hughes K."/>
            <person name="Justo A."/>
            <person name="Karasinski D."/>
            <person name="Kautmanova I."/>
            <person name="Kiss B."/>
            <person name="Kocsube S."/>
            <person name="Kotiranta H."/>
            <person name="LaButti K.M."/>
            <person name="Lechner B.E."/>
            <person name="Liimatainen K."/>
            <person name="Lipzen A."/>
            <person name="Lukacs Z."/>
            <person name="Mihaltcheva S."/>
            <person name="Morgado L.N."/>
            <person name="Niskanen T."/>
            <person name="Noordeloos M.E."/>
            <person name="Ohm R.A."/>
            <person name="Ortiz-Santana B."/>
            <person name="Ovrebo C."/>
            <person name="Racz N."/>
            <person name="Riley R."/>
            <person name="Savchenko A."/>
            <person name="Shiryaev A."/>
            <person name="Soop K."/>
            <person name="Spirin V."/>
            <person name="Szebenyi C."/>
            <person name="Tomsovsky M."/>
            <person name="Tulloss R.E."/>
            <person name="Uehling J."/>
            <person name="Grigoriev I.V."/>
            <person name="Vagvolgyi C."/>
            <person name="Papp T."/>
            <person name="Martin F.M."/>
            <person name="Miettinen O."/>
            <person name="Hibbett D.S."/>
            <person name="Nagy L.G."/>
        </authorList>
    </citation>
    <scope>NUCLEOTIDE SEQUENCE [LARGE SCALE GENOMIC DNA]</scope>
    <source>
        <strain evidence="1 2">CBS 166.37</strain>
    </source>
</reference>
<name>A0A5C3LMH3_9AGAR</name>
<protein>
    <submittedName>
        <fullName evidence="1">Uncharacterized protein</fullName>
    </submittedName>
</protein>
<keyword evidence="2" id="KW-1185">Reference proteome</keyword>
<organism evidence="1 2">
    <name type="scientific">Crucibulum laeve</name>
    <dbReference type="NCBI Taxonomy" id="68775"/>
    <lineage>
        <taxon>Eukaryota</taxon>
        <taxon>Fungi</taxon>
        <taxon>Dikarya</taxon>
        <taxon>Basidiomycota</taxon>
        <taxon>Agaricomycotina</taxon>
        <taxon>Agaricomycetes</taxon>
        <taxon>Agaricomycetidae</taxon>
        <taxon>Agaricales</taxon>
        <taxon>Agaricineae</taxon>
        <taxon>Nidulariaceae</taxon>
        <taxon>Crucibulum</taxon>
    </lineage>
</organism>
<accession>A0A5C3LMH3</accession>
<dbReference type="EMBL" id="ML213654">
    <property type="protein sequence ID" value="TFK33156.1"/>
    <property type="molecule type" value="Genomic_DNA"/>
</dbReference>
<dbReference type="Proteomes" id="UP000308652">
    <property type="component" value="Unassembled WGS sequence"/>
</dbReference>
<sequence length="229" mass="26097">MPTTAPAIISLSNSAGTTESFASSRSREERALEKLLCLLMCVSGTYTNIIERKRSYSGLCPLSQPLVDSVTIIWEKTEKVVHTLVHISAMASPQILAWMPQFISKLEQVLKFINAESKRWSIERWLFYGRMVTRSLQLRAQLSTLEMLLENILLSQEELRRNQQPLLDNNLTQAGGPSSFENSNNVTFSNTHLFSISGHFYGSRRYFRNNTFNIYLDPNSQSVQTVRIV</sequence>
<proteinExistence type="predicted"/>
<evidence type="ECO:0000313" key="1">
    <source>
        <dbReference type="EMBL" id="TFK33156.1"/>
    </source>
</evidence>
<gene>
    <name evidence="1" type="ORF">BDQ12DRAFT_728032</name>
</gene>